<evidence type="ECO:0000313" key="1">
    <source>
        <dbReference type="EMBL" id="CAD8915466.1"/>
    </source>
</evidence>
<accession>A0A7S1CE52</accession>
<dbReference type="EMBL" id="HBFS01012726">
    <property type="protein sequence ID" value="CAD8915466.1"/>
    <property type="molecule type" value="Transcribed_RNA"/>
</dbReference>
<proteinExistence type="predicted"/>
<reference evidence="1" key="1">
    <citation type="submission" date="2021-01" db="EMBL/GenBank/DDBJ databases">
        <authorList>
            <person name="Corre E."/>
            <person name="Pelletier E."/>
            <person name="Niang G."/>
            <person name="Scheremetjew M."/>
            <person name="Finn R."/>
            <person name="Kale V."/>
            <person name="Holt S."/>
            <person name="Cochrane G."/>
            <person name="Meng A."/>
            <person name="Brown T."/>
            <person name="Cohen L."/>
        </authorList>
    </citation>
    <scope>NUCLEOTIDE SEQUENCE</scope>
    <source>
        <strain evidence="1">Ms1</strain>
    </source>
</reference>
<name>A0A7S1CE52_9STRA</name>
<organism evidence="1">
    <name type="scientific">Bicosoecida sp. CB-2014</name>
    <dbReference type="NCBI Taxonomy" id="1486930"/>
    <lineage>
        <taxon>Eukaryota</taxon>
        <taxon>Sar</taxon>
        <taxon>Stramenopiles</taxon>
        <taxon>Bigyra</taxon>
        <taxon>Opalozoa</taxon>
        <taxon>Bicosoecida</taxon>
    </lineage>
</organism>
<dbReference type="AlphaFoldDB" id="A0A7S1CE52"/>
<protein>
    <submittedName>
        <fullName evidence="1">Uncharacterized protein</fullName>
    </submittedName>
</protein>
<gene>
    <name evidence="1" type="ORF">BSP0115_LOCUS8723</name>
</gene>
<sequence>MEAAARLEELQARLASAGTVASTLQHTITSAQSRVDGLVAHLRDKREELERVRGMSAVERHAQTQRALEAAQMDVATQPRARLKQLGSVRELLDLS</sequence>